<sequence>MVKEKTLVEALTQKKTVAGDETVVMTHRMDNVGCSGMGTSNDISGYIRNI</sequence>
<proteinExistence type="predicted"/>
<gene>
    <name evidence="1" type="ORF">DPMN_107935</name>
</gene>
<organism evidence="1 2">
    <name type="scientific">Dreissena polymorpha</name>
    <name type="common">Zebra mussel</name>
    <name type="synonym">Mytilus polymorpha</name>
    <dbReference type="NCBI Taxonomy" id="45954"/>
    <lineage>
        <taxon>Eukaryota</taxon>
        <taxon>Metazoa</taxon>
        <taxon>Spiralia</taxon>
        <taxon>Lophotrochozoa</taxon>
        <taxon>Mollusca</taxon>
        <taxon>Bivalvia</taxon>
        <taxon>Autobranchia</taxon>
        <taxon>Heteroconchia</taxon>
        <taxon>Euheterodonta</taxon>
        <taxon>Imparidentia</taxon>
        <taxon>Neoheterodontei</taxon>
        <taxon>Myida</taxon>
        <taxon>Dreissenoidea</taxon>
        <taxon>Dreissenidae</taxon>
        <taxon>Dreissena</taxon>
    </lineage>
</organism>
<reference evidence="1" key="2">
    <citation type="submission" date="2020-11" db="EMBL/GenBank/DDBJ databases">
        <authorList>
            <person name="McCartney M.A."/>
            <person name="Auch B."/>
            <person name="Kono T."/>
            <person name="Mallez S."/>
            <person name="Becker A."/>
            <person name="Gohl D.M."/>
            <person name="Silverstein K.A.T."/>
            <person name="Koren S."/>
            <person name="Bechman K.B."/>
            <person name="Herman A."/>
            <person name="Abrahante J.E."/>
            <person name="Garbe J."/>
        </authorList>
    </citation>
    <scope>NUCLEOTIDE SEQUENCE</scope>
    <source>
        <strain evidence="1">Duluth1</strain>
        <tissue evidence="1">Whole animal</tissue>
    </source>
</reference>
<evidence type="ECO:0000313" key="1">
    <source>
        <dbReference type="EMBL" id="KAH3834605.1"/>
    </source>
</evidence>
<dbReference type="Proteomes" id="UP000828390">
    <property type="component" value="Unassembled WGS sequence"/>
</dbReference>
<comment type="caution">
    <text evidence="1">The sequence shown here is derived from an EMBL/GenBank/DDBJ whole genome shotgun (WGS) entry which is preliminary data.</text>
</comment>
<accession>A0A9D4K7L4</accession>
<name>A0A9D4K7L4_DREPO</name>
<reference evidence="1" key="1">
    <citation type="journal article" date="2019" name="bioRxiv">
        <title>The Genome of the Zebra Mussel, Dreissena polymorpha: A Resource for Invasive Species Research.</title>
        <authorList>
            <person name="McCartney M.A."/>
            <person name="Auch B."/>
            <person name="Kono T."/>
            <person name="Mallez S."/>
            <person name="Zhang Y."/>
            <person name="Obille A."/>
            <person name="Becker A."/>
            <person name="Abrahante J.E."/>
            <person name="Garbe J."/>
            <person name="Badalamenti J.P."/>
            <person name="Herman A."/>
            <person name="Mangelson H."/>
            <person name="Liachko I."/>
            <person name="Sullivan S."/>
            <person name="Sone E.D."/>
            <person name="Koren S."/>
            <person name="Silverstein K.A.T."/>
            <person name="Beckman K.B."/>
            <person name="Gohl D.M."/>
        </authorList>
    </citation>
    <scope>NUCLEOTIDE SEQUENCE</scope>
    <source>
        <strain evidence="1">Duluth1</strain>
        <tissue evidence="1">Whole animal</tissue>
    </source>
</reference>
<dbReference type="AlphaFoldDB" id="A0A9D4K7L4"/>
<protein>
    <submittedName>
        <fullName evidence="1">Uncharacterized protein</fullName>
    </submittedName>
</protein>
<keyword evidence="2" id="KW-1185">Reference proteome</keyword>
<dbReference type="EMBL" id="JAIWYP010000004">
    <property type="protein sequence ID" value="KAH3834605.1"/>
    <property type="molecule type" value="Genomic_DNA"/>
</dbReference>
<evidence type="ECO:0000313" key="2">
    <source>
        <dbReference type="Proteomes" id="UP000828390"/>
    </source>
</evidence>